<dbReference type="Proteomes" id="UP000663868">
    <property type="component" value="Unassembled WGS sequence"/>
</dbReference>
<gene>
    <name evidence="3" type="ORF">KXQ929_LOCUS22296</name>
</gene>
<feature type="compositionally biased region" description="Low complexity" evidence="1">
    <location>
        <begin position="119"/>
        <end position="135"/>
    </location>
</feature>
<evidence type="ECO:0000313" key="4">
    <source>
        <dbReference type="Proteomes" id="UP000663868"/>
    </source>
</evidence>
<feature type="non-terminal residue" evidence="3">
    <location>
        <position position="1"/>
    </location>
</feature>
<organism evidence="3 4">
    <name type="scientific">Adineta steineri</name>
    <dbReference type="NCBI Taxonomy" id="433720"/>
    <lineage>
        <taxon>Eukaryota</taxon>
        <taxon>Metazoa</taxon>
        <taxon>Spiralia</taxon>
        <taxon>Gnathifera</taxon>
        <taxon>Rotifera</taxon>
        <taxon>Eurotatoria</taxon>
        <taxon>Bdelloidea</taxon>
        <taxon>Adinetida</taxon>
        <taxon>Adinetidae</taxon>
        <taxon>Adineta</taxon>
    </lineage>
</organism>
<feature type="compositionally biased region" description="Gly residues" evidence="1">
    <location>
        <begin position="97"/>
        <end position="118"/>
    </location>
</feature>
<evidence type="ECO:0000256" key="2">
    <source>
        <dbReference type="SAM" id="SignalP"/>
    </source>
</evidence>
<proteinExistence type="predicted"/>
<accession>A0A819H7F4</accession>
<name>A0A819H7F4_9BILA</name>
<dbReference type="AlphaFoldDB" id="A0A819H7F4"/>
<keyword evidence="2" id="KW-0732">Signal</keyword>
<feature type="region of interest" description="Disordered" evidence="1">
    <location>
        <begin position="92"/>
        <end position="135"/>
    </location>
</feature>
<comment type="caution">
    <text evidence="3">The sequence shown here is derived from an EMBL/GenBank/DDBJ whole genome shotgun (WGS) entry which is preliminary data.</text>
</comment>
<dbReference type="EMBL" id="CAJOBB010001692">
    <property type="protein sequence ID" value="CAF3891231.1"/>
    <property type="molecule type" value="Genomic_DNA"/>
</dbReference>
<evidence type="ECO:0000313" key="3">
    <source>
        <dbReference type="EMBL" id="CAF3891231.1"/>
    </source>
</evidence>
<sequence>MFEIAVPLIVFISILPKINTQVSSVCNTLNDLKNNETDESYSSLKLKRLHILCNAIHTPRTVTYKEDSNLIPDFDLTQIDSEYDANQILKRFRRGRGGGGGGGRGGGGGGRSGGGRFSGGSRSSSSRSGGSRIFS</sequence>
<protein>
    <submittedName>
        <fullName evidence="3">Uncharacterized protein</fullName>
    </submittedName>
</protein>
<feature type="signal peptide" evidence="2">
    <location>
        <begin position="1"/>
        <end position="20"/>
    </location>
</feature>
<evidence type="ECO:0000256" key="1">
    <source>
        <dbReference type="SAM" id="MobiDB-lite"/>
    </source>
</evidence>
<feature type="chain" id="PRO_5032351624" evidence="2">
    <location>
        <begin position="21"/>
        <end position="135"/>
    </location>
</feature>
<reference evidence="3" key="1">
    <citation type="submission" date="2021-02" db="EMBL/GenBank/DDBJ databases">
        <authorList>
            <person name="Nowell W R."/>
        </authorList>
    </citation>
    <scope>NUCLEOTIDE SEQUENCE</scope>
</reference>